<reference evidence="1" key="2">
    <citation type="journal article" date="2023" name="Commun. Biol.">
        <title>Intrasexual cuticular hydrocarbon dimorphism in a wasp sheds light on hydrocarbon biosynthesis genes in Hymenoptera.</title>
        <authorList>
            <person name="Moris V.C."/>
            <person name="Podsiadlowski L."/>
            <person name="Martin S."/>
            <person name="Oeyen J.P."/>
            <person name="Donath A."/>
            <person name="Petersen M."/>
            <person name="Wilbrandt J."/>
            <person name="Misof B."/>
            <person name="Liedtke D."/>
            <person name="Thamm M."/>
            <person name="Scheiner R."/>
            <person name="Schmitt T."/>
            <person name="Niehuis O."/>
        </authorList>
    </citation>
    <scope>NUCLEOTIDE SEQUENCE</scope>
    <source>
        <strain evidence="1">GBR_01_08_01A</strain>
    </source>
</reference>
<name>A0AAD9VLV8_9HYME</name>
<sequence length="376" mass="42901">MISSPDVTPEYLFAEIKPPGAKTLLVAVVYRPPKATNLSVFATDYDKFTIDYDTTIILGDFNANQLGNAYEAMEVRQFCNDRALYLVPYFPTCHMHASDTLLDLCILSDRELLSSYGQSSVLFIACHDLIYVILRVRNLQSHVSTYRARAYGQLNHDTFCDDLFNRDWNDLIDSQSVDEMARCLQGHIKTVLDQHAPYITHPARSKIPPWISPELKNLCRSRDRLYRAYKRTKALRILHLYRSARNDLHIKIKASRSNYYAARLSGITNSRTLWKELRNLGIAHSSSSNVNSFSPDELNAHFARVAQWPSSAGEVRQFLDSLTQSVYSDSLFYFEDISPDNLLTALMHFSSQSRGVDNLSLRDIIISLPAIQPYQA</sequence>
<dbReference type="SUPFAM" id="SSF56219">
    <property type="entry name" value="DNase I-like"/>
    <property type="match status" value="1"/>
</dbReference>
<keyword evidence="2" id="KW-1185">Reference proteome</keyword>
<reference evidence="1" key="1">
    <citation type="submission" date="2021-08" db="EMBL/GenBank/DDBJ databases">
        <authorList>
            <person name="Misof B."/>
            <person name="Oliver O."/>
            <person name="Podsiadlowski L."/>
            <person name="Donath A."/>
            <person name="Peters R."/>
            <person name="Mayer C."/>
            <person name="Rust J."/>
            <person name="Gunkel S."/>
            <person name="Lesny P."/>
            <person name="Martin S."/>
            <person name="Oeyen J.P."/>
            <person name="Petersen M."/>
            <person name="Panagiotis P."/>
            <person name="Wilbrandt J."/>
            <person name="Tanja T."/>
        </authorList>
    </citation>
    <scope>NUCLEOTIDE SEQUENCE</scope>
    <source>
        <strain evidence="1">GBR_01_08_01A</strain>
        <tissue evidence="1">Thorax + abdomen</tissue>
    </source>
</reference>
<organism evidence="1 2">
    <name type="scientific">Odynerus spinipes</name>
    <dbReference type="NCBI Taxonomy" id="1348599"/>
    <lineage>
        <taxon>Eukaryota</taxon>
        <taxon>Metazoa</taxon>
        <taxon>Ecdysozoa</taxon>
        <taxon>Arthropoda</taxon>
        <taxon>Hexapoda</taxon>
        <taxon>Insecta</taxon>
        <taxon>Pterygota</taxon>
        <taxon>Neoptera</taxon>
        <taxon>Endopterygota</taxon>
        <taxon>Hymenoptera</taxon>
        <taxon>Apocrita</taxon>
        <taxon>Aculeata</taxon>
        <taxon>Vespoidea</taxon>
        <taxon>Vespidae</taxon>
        <taxon>Eumeninae</taxon>
        <taxon>Odynerus</taxon>
    </lineage>
</organism>
<dbReference type="EMBL" id="JAIFRP010000232">
    <property type="protein sequence ID" value="KAK2578555.1"/>
    <property type="molecule type" value="Genomic_DNA"/>
</dbReference>
<proteinExistence type="predicted"/>
<accession>A0AAD9VLV8</accession>
<evidence type="ECO:0008006" key="3">
    <source>
        <dbReference type="Google" id="ProtNLM"/>
    </source>
</evidence>
<evidence type="ECO:0000313" key="2">
    <source>
        <dbReference type="Proteomes" id="UP001258017"/>
    </source>
</evidence>
<comment type="caution">
    <text evidence="1">The sequence shown here is derived from an EMBL/GenBank/DDBJ whole genome shotgun (WGS) entry which is preliminary data.</text>
</comment>
<dbReference type="Proteomes" id="UP001258017">
    <property type="component" value="Unassembled WGS sequence"/>
</dbReference>
<dbReference type="AlphaFoldDB" id="A0AAD9VLV8"/>
<dbReference type="InterPro" id="IPR036691">
    <property type="entry name" value="Endo/exonu/phosph_ase_sf"/>
</dbReference>
<dbReference type="Gene3D" id="3.60.10.10">
    <property type="entry name" value="Endonuclease/exonuclease/phosphatase"/>
    <property type="match status" value="1"/>
</dbReference>
<evidence type="ECO:0000313" key="1">
    <source>
        <dbReference type="EMBL" id="KAK2578555.1"/>
    </source>
</evidence>
<gene>
    <name evidence="1" type="ORF">KPH14_011618</name>
</gene>
<dbReference type="PANTHER" id="PTHR47510:SF3">
    <property type="entry name" value="ENDO_EXONUCLEASE_PHOSPHATASE DOMAIN-CONTAINING PROTEIN"/>
    <property type="match status" value="1"/>
</dbReference>
<protein>
    <recommendedName>
        <fullName evidence="3">Endonuclease/exonuclease/phosphatase domain-containing protein</fullName>
    </recommendedName>
</protein>
<dbReference type="PANTHER" id="PTHR47510">
    <property type="entry name" value="REVERSE TRANSCRIPTASE DOMAIN-CONTAINING PROTEIN"/>
    <property type="match status" value="1"/>
</dbReference>